<evidence type="ECO:0000313" key="2">
    <source>
        <dbReference type="Proteomes" id="UP000324222"/>
    </source>
</evidence>
<dbReference type="EMBL" id="VSRR010002932">
    <property type="protein sequence ID" value="MPC33880.1"/>
    <property type="molecule type" value="Genomic_DNA"/>
</dbReference>
<comment type="caution">
    <text evidence="1">The sequence shown here is derived from an EMBL/GenBank/DDBJ whole genome shotgun (WGS) entry which is preliminary data.</text>
</comment>
<gene>
    <name evidence="1" type="ORF">E2C01_027247</name>
</gene>
<proteinExistence type="predicted"/>
<dbReference type="AlphaFoldDB" id="A0A5B7EHE9"/>
<dbReference type="Proteomes" id="UP000324222">
    <property type="component" value="Unassembled WGS sequence"/>
</dbReference>
<sequence length="113" mass="12187">MEHVQVTSSITALHQLYTDGSVQPNGTAVGAVFSPDLPLPPAATVRHGSLPKRKASLHLLSFVPLSTNQDHLHPGVPHCSIFAVYTAGCCHLIMLLDLFDNILVRYTDIVGFS</sequence>
<organism evidence="1 2">
    <name type="scientific">Portunus trituberculatus</name>
    <name type="common">Swimming crab</name>
    <name type="synonym">Neptunus trituberculatus</name>
    <dbReference type="NCBI Taxonomy" id="210409"/>
    <lineage>
        <taxon>Eukaryota</taxon>
        <taxon>Metazoa</taxon>
        <taxon>Ecdysozoa</taxon>
        <taxon>Arthropoda</taxon>
        <taxon>Crustacea</taxon>
        <taxon>Multicrustacea</taxon>
        <taxon>Malacostraca</taxon>
        <taxon>Eumalacostraca</taxon>
        <taxon>Eucarida</taxon>
        <taxon>Decapoda</taxon>
        <taxon>Pleocyemata</taxon>
        <taxon>Brachyura</taxon>
        <taxon>Eubrachyura</taxon>
        <taxon>Portunoidea</taxon>
        <taxon>Portunidae</taxon>
        <taxon>Portuninae</taxon>
        <taxon>Portunus</taxon>
    </lineage>
</organism>
<evidence type="ECO:0000313" key="1">
    <source>
        <dbReference type="EMBL" id="MPC33880.1"/>
    </source>
</evidence>
<accession>A0A5B7EHE9</accession>
<reference evidence="1 2" key="1">
    <citation type="submission" date="2019-05" db="EMBL/GenBank/DDBJ databases">
        <title>Another draft genome of Portunus trituberculatus and its Hox gene families provides insights of decapod evolution.</title>
        <authorList>
            <person name="Jeong J.-H."/>
            <person name="Song I."/>
            <person name="Kim S."/>
            <person name="Choi T."/>
            <person name="Kim D."/>
            <person name="Ryu S."/>
            <person name="Kim W."/>
        </authorList>
    </citation>
    <scope>NUCLEOTIDE SEQUENCE [LARGE SCALE GENOMIC DNA]</scope>
    <source>
        <tissue evidence="1">Muscle</tissue>
    </source>
</reference>
<protein>
    <submittedName>
        <fullName evidence="1">Uncharacterized protein</fullName>
    </submittedName>
</protein>
<keyword evidence="2" id="KW-1185">Reference proteome</keyword>
<name>A0A5B7EHE9_PORTR</name>